<feature type="domain" description="DUF7259" evidence="2">
    <location>
        <begin position="231"/>
        <end position="306"/>
    </location>
</feature>
<dbReference type="RefSeq" id="WP_054539063.1">
    <property type="nucleotide sequence ID" value="NZ_JACIEQ010000014.1"/>
</dbReference>
<reference evidence="3" key="1">
    <citation type="submission" date="2020-08" db="EMBL/GenBank/DDBJ databases">
        <title>Genomic Encyclopedia of Type Strains, Phase IV (KMG-IV): sequencing the most valuable type-strain genomes for metagenomic binning, comparative biology and taxonomic classification.</title>
        <authorList>
            <person name="Goeker M."/>
        </authorList>
    </citation>
    <scope>NUCLEOTIDE SEQUENCE [LARGE SCALE GENOMIC DNA]</scope>
    <source>
        <strain evidence="3">DSM 105040</strain>
    </source>
</reference>
<proteinExistence type="predicted"/>
<dbReference type="Pfam" id="PF23920">
    <property type="entry name" value="DUF7259"/>
    <property type="match status" value="1"/>
</dbReference>
<evidence type="ECO:0000313" key="4">
    <source>
        <dbReference type="Proteomes" id="UP000585681"/>
    </source>
</evidence>
<dbReference type="InterPro" id="IPR055683">
    <property type="entry name" value="DUF7259"/>
</dbReference>
<organism evidence="3 4">
    <name type="scientific">Actibacterium naphthalenivorans</name>
    <dbReference type="NCBI Taxonomy" id="1614693"/>
    <lineage>
        <taxon>Bacteria</taxon>
        <taxon>Pseudomonadati</taxon>
        <taxon>Pseudomonadota</taxon>
        <taxon>Alphaproteobacteria</taxon>
        <taxon>Rhodobacterales</taxon>
        <taxon>Roseobacteraceae</taxon>
        <taxon>Actibacterium</taxon>
    </lineage>
</organism>
<protein>
    <submittedName>
        <fullName evidence="3">Uncharacterized protein</fullName>
    </submittedName>
</protein>
<keyword evidence="4" id="KW-1185">Reference proteome</keyword>
<comment type="caution">
    <text evidence="3">The sequence shown here is derived from an EMBL/GenBank/DDBJ whole genome shotgun (WGS) entry which is preliminary data.</text>
</comment>
<gene>
    <name evidence="3" type="ORF">GGR17_003755</name>
</gene>
<sequence length="316" mass="31646">MTIGIAAFGPGAGLAVFRALHVAEAAGTGSIGGFAAYAVLDAEGRLWRADTQRGGTATLFIDGETTGGPPPAHIAAAPYAAVISSGPDRPAPLSMFLAAEPGLGLVTGHRLPNTPGPDGRALNQSVLAAMRAGRTALEALHDVLDPLPAADAGMIALGPGAGMAALNSALVAARPDVGSARRVAPDGAAAVEVLHNAIHPVGSLAGLVADVAFEAMYPPRPEIGEIVVRAGCPVVSCGEHRVLVDGNLVAHRIETPLAPTGHDPQNCAAIYLGSAVIGPGGVLGYTFVEPNAMVAEGKIVTLSGQSEFRIPFAGAE</sequence>
<dbReference type="EMBL" id="JACIEQ010000014">
    <property type="protein sequence ID" value="MBB4023915.1"/>
    <property type="molecule type" value="Genomic_DNA"/>
</dbReference>
<accession>A0A840CEZ9</accession>
<feature type="domain" description="DUF6963" evidence="1">
    <location>
        <begin position="2"/>
        <end position="222"/>
    </location>
</feature>
<dbReference type="Proteomes" id="UP000585681">
    <property type="component" value="Unassembled WGS sequence"/>
</dbReference>
<evidence type="ECO:0000259" key="1">
    <source>
        <dbReference type="Pfam" id="PF22288"/>
    </source>
</evidence>
<dbReference type="AlphaFoldDB" id="A0A840CEZ9"/>
<dbReference type="Pfam" id="PF22288">
    <property type="entry name" value="DUF6963"/>
    <property type="match status" value="1"/>
</dbReference>
<dbReference type="InterPro" id="IPR054236">
    <property type="entry name" value="DUF6963"/>
</dbReference>
<evidence type="ECO:0000313" key="3">
    <source>
        <dbReference type="EMBL" id="MBB4023915.1"/>
    </source>
</evidence>
<evidence type="ECO:0000259" key="2">
    <source>
        <dbReference type="Pfam" id="PF23920"/>
    </source>
</evidence>
<name>A0A840CEZ9_9RHOB</name>